<proteinExistence type="predicted"/>
<name>A0A1G6M0Z6_9BACI</name>
<dbReference type="EMBL" id="FMYI01000010">
    <property type="protein sequence ID" value="SDC49212.1"/>
    <property type="molecule type" value="Genomic_DNA"/>
</dbReference>
<accession>A0A1G6M0Z6</accession>
<sequence length="49" mass="5634">LSLSKLGSKALAFVLLHFLTYWLFRSVFKDQFNSSHIFATRFNIARIGA</sequence>
<evidence type="ECO:0000256" key="1">
    <source>
        <dbReference type="SAM" id="Phobius"/>
    </source>
</evidence>
<reference evidence="3" key="1">
    <citation type="submission" date="2016-09" db="EMBL/GenBank/DDBJ databases">
        <authorList>
            <person name="Varghese N."/>
            <person name="Submissions S."/>
        </authorList>
    </citation>
    <scope>NUCLEOTIDE SEQUENCE [LARGE SCALE GENOMIC DNA]</scope>
    <source>
        <strain evidence="3">S5</strain>
    </source>
</reference>
<evidence type="ECO:0000313" key="2">
    <source>
        <dbReference type="EMBL" id="SDC49212.1"/>
    </source>
</evidence>
<keyword evidence="1" id="KW-0472">Membrane</keyword>
<gene>
    <name evidence="2" type="ORF">SAMN05421734_1101</name>
</gene>
<organism evidence="2 3">
    <name type="scientific">Pelagirhabdus alkalitolerans</name>
    <dbReference type="NCBI Taxonomy" id="1612202"/>
    <lineage>
        <taxon>Bacteria</taxon>
        <taxon>Bacillati</taxon>
        <taxon>Bacillota</taxon>
        <taxon>Bacilli</taxon>
        <taxon>Bacillales</taxon>
        <taxon>Bacillaceae</taxon>
        <taxon>Pelagirhabdus</taxon>
    </lineage>
</organism>
<keyword evidence="1" id="KW-1133">Transmembrane helix</keyword>
<keyword evidence="3" id="KW-1185">Reference proteome</keyword>
<protein>
    <submittedName>
        <fullName evidence="2">Uncharacterized protein</fullName>
    </submittedName>
</protein>
<evidence type="ECO:0000313" key="3">
    <source>
        <dbReference type="Proteomes" id="UP000242949"/>
    </source>
</evidence>
<dbReference type="AlphaFoldDB" id="A0A1G6M0Z6"/>
<keyword evidence="1" id="KW-0812">Transmembrane</keyword>
<feature type="non-terminal residue" evidence="2">
    <location>
        <position position="1"/>
    </location>
</feature>
<feature type="transmembrane region" description="Helical" evidence="1">
    <location>
        <begin position="6"/>
        <end position="24"/>
    </location>
</feature>
<dbReference type="Proteomes" id="UP000242949">
    <property type="component" value="Unassembled WGS sequence"/>
</dbReference>